<keyword evidence="1" id="KW-0805">Transcription regulation</keyword>
<evidence type="ECO:0000313" key="6">
    <source>
        <dbReference type="EMBL" id="NKW10699.1"/>
    </source>
</evidence>
<dbReference type="RefSeq" id="WP_151558548.1">
    <property type="nucleotide sequence ID" value="NZ_WBWA01000061.1"/>
</dbReference>
<gene>
    <name evidence="5" type="ORF">F9K91_25295</name>
    <name evidence="6" type="ORF">HGG76_20635</name>
</gene>
<evidence type="ECO:0000259" key="4">
    <source>
        <dbReference type="PROSITE" id="PS01124"/>
    </source>
</evidence>
<keyword evidence="2" id="KW-0238">DNA-binding</keyword>
<dbReference type="EMBL" id="JAAXZB010000002">
    <property type="protein sequence ID" value="NKW10699.1"/>
    <property type="molecule type" value="Genomic_DNA"/>
</dbReference>
<dbReference type="Proteomes" id="UP000558475">
    <property type="component" value="Unassembled WGS sequence"/>
</dbReference>
<dbReference type="PANTHER" id="PTHR47504:SF5">
    <property type="entry name" value="RIGHT ORIGIN-BINDING PROTEIN"/>
    <property type="match status" value="1"/>
</dbReference>
<dbReference type="InterPro" id="IPR009057">
    <property type="entry name" value="Homeodomain-like_sf"/>
</dbReference>
<reference evidence="6 8" key="2">
    <citation type="submission" date="2020-04" db="EMBL/GenBank/DDBJ databases">
        <title>Whole genome sequencing of clinical and environmental type strains of Ochrobactrum.</title>
        <authorList>
            <person name="Dharne M."/>
        </authorList>
    </citation>
    <scope>NUCLEOTIDE SEQUENCE [LARGE SCALE GENOMIC DNA]</scope>
    <source>
        <strain evidence="6 8">DSM 13340</strain>
    </source>
</reference>
<dbReference type="EMBL" id="WBWA01000061">
    <property type="protein sequence ID" value="KAB2661184.1"/>
    <property type="molecule type" value="Genomic_DNA"/>
</dbReference>
<dbReference type="PANTHER" id="PTHR47504">
    <property type="entry name" value="RIGHT ORIGIN-BINDING PROTEIN"/>
    <property type="match status" value="1"/>
</dbReference>
<accession>A0A6N6Q883</accession>
<keyword evidence="3" id="KW-0804">Transcription</keyword>
<dbReference type="AlphaFoldDB" id="A0A6N6Q883"/>
<dbReference type="InterPro" id="IPR018060">
    <property type="entry name" value="HTH_AraC"/>
</dbReference>
<evidence type="ECO:0000256" key="2">
    <source>
        <dbReference type="ARBA" id="ARBA00023125"/>
    </source>
</evidence>
<organism evidence="5 7">
    <name type="scientific">Brucella tritici</name>
    <dbReference type="NCBI Taxonomy" id="94626"/>
    <lineage>
        <taxon>Bacteria</taxon>
        <taxon>Pseudomonadati</taxon>
        <taxon>Pseudomonadota</taxon>
        <taxon>Alphaproteobacteria</taxon>
        <taxon>Hyphomicrobiales</taxon>
        <taxon>Brucellaceae</taxon>
        <taxon>Brucella/Ochrobactrum group</taxon>
        <taxon>Brucella</taxon>
    </lineage>
</organism>
<proteinExistence type="predicted"/>
<reference evidence="5 7" key="1">
    <citation type="submission" date="2019-09" db="EMBL/GenBank/DDBJ databases">
        <title>Taxonomic organization of the family Brucellaceae based on a phylogenomic approach.</title>
        <authorList>
            <person name="Leclercq S."/>
            <person name="Cloeckaert A."/>
            <person name="Zygmunt M.S."/>
        </authorList>
    </citation>
    <scope>NUCLEOTIDE SEQUENCE [LARGE SCALE GENOMIC DNA]</scope>
    <source>
        <strain evidence="5 7">LMG 18957</strain>
    </source>
</reference>
<dbReference type="SUPFAM" id="SSF46689">
    <property type="entry name" value="Homeodomain-like"/>
    <property type="match status" value="1"/>
</dbReference>
<protein>
    <submittedName>
        <fullName evidence="5">Helix-turn-helix transcriptional regulator</fullName>
    </submittedName>
</protein>
<dbReference type="Gene3D" id="1.10.10.60">
    <property type="entry name" value="Homeodomain-like"/>
    <property type="match status" value="1"/>
</dbReference>
<dbReference type="InterPro" id="IPR050959">
    <property type="entry name" value="MarA-like"/>
</dbReference>
<keyword evidence="7" id="KW-1185">Reference proteome</keyword>
<sequence>MAALNHGLKDAIVQYIEQNLSSYNLSITSIQKRFNISRSHLYRLFEPENGISGFIKDKRLNLALRDLTGQPNRSVTAKELAYQYGFESAGAFNRQFRERFGMSAKEMIHEGHLAPMNVGSDFDLHNHIRTRVLTAAQAINNTPHYQ</sequence>
<dbReference type="Proteomes" id="UP000430843">
    <property type="component" value="Unassembled WGS sequence"/>
</dbReference>
<feature type="domain" description="HTH araC/xylS-type" evidence="4">
    <location>
        <begin position="10"/>
        <end position="110"/>
    </location>
</feature>
<dbReference type="SMART" id="SM00342">
    <property type="entry name" value="HTH_ARAC"/>
    <property type="match status" value="1"/>
</dbReference>
<evidence type="ECO:0000313" key="5">
    <source>
        <dbReference type="EMBL" id="KAB2661184.1"/>
    </source>
</evidence>
<dbReference type="PROSITE" id="PS01124">
    <property type="entry name" value="HTH_ARAC_FAMILY_2"/>
    <property type="match status" value="1"/>
</dbReference>
<evidence type="ECO:0000256" key="1">
    <source>
        <dbReference type="ARBA" id="ARBA00023015"/>
    </source>
</evidence>
<dbReference type="Pfam" id="PF12833">
    <property type="entry name" value="HTH_18"/>
    <property type="match status" value="1"/>
</dbReference>
<comment type="caution">
    <text evidence="5">The sequence shown here is derived from an EMBL/GenBank/DDBJ whole genome shotgun (WGS) entry which is preliminary data.</text>
</comment>
<dbReference type="GO" id="GO:0003700">
    <property type="term" value="F:DNA-binding transcription factor activity"/>
    <property type="evidence" value="ECO:0007669"/>
    <property type="project" value="InterPro"/>
</dbReference>
<dbReference type="GO" id="GO:0043565">
    <property type="term" value="F:sequence-specific DNA binding"/>
    <property type="evidence" value="ECO:0007669"/>
    <property type="project" value="InterPro"/>
</dbReference>
<evidence type="ECO:0000313" key="8">
    <source>
        <dbReference type="Proteomes" id="UP000558475"/>
    </source>
</evidence>
<name>A0A6N6Q883_9HYPH</name>
<evidence type="ECO:0000313" key="7">
    <source>
        <dbReference type="Proteomes" id="UP000430843"/>
    </source>
</evidence>
<evidence type="ECO:0000256" key="3">
    <source>
        <dbReference type="ARBA" id="ARBA00023163"/>
    </source>
</evidence>